<dbReference type="Pfam" id="PF12822">
    <property type="entry name" value="ECF_trnsprt"/>
    <property type="match status" value="1"/>
</dbReference>
<keyword evidence="3 8" id="KW-0813">Transport</keyword>
<evidence type="ECO:0000313" key="10">
    <source>
        <dbReference type="EMBL" id="MFD2617161.1"/>
    </source>
</evidence>
<comment type="similarity">
    <text evidence="2 8">Belongs to the prokaryotic riboflavin transporter (P-RFT) (TC 2.A.87) family.</text>
</comment>
<dbReference type="PANTHER" id="PTHR38438:SF1">
    <property type="entry name" value="RIBOFLAVIN TRANSPORTER RIBU"/>
    <property type="match status" value="1"/>
</dbReference>
<keyword evidence="7 8" id="KW-0472">Membrane</keyword>
<keyword evidence="6 9" id="KW-1133">Transmembrane helix</keyword>
<dbReference type="RefSeq" id="WP_141189026.1">
    <property type="nucleotide sequence ID" value="NZ_JBHUMR010000008.1"/>
</dbReference>
<evidence type="ECO:0000313" key="11">
    <source>
        <dbReference type="Proteomes" id="UP001597458"/>
    </source>
</evidence>
<accession>A0ABW5PQM3</accession>
<dbReference type="InterPro" id="IPR025720">
    <property type="entry name" value="RibU"/>
</dbReference>
<dbReference type="InterPro" id="IPR024529">
    <property type="entry name" value="ECF_trnsprt_substrate-spec"/>
</dbReference>
<name>A0ABW5PQM3_9BACI</name>
<evidence type="ECO:0000256" key="6">
    <source>
        <dbReference type="ARBA" id="ARBA00022989"/>
    </source>
</evidence>
<evidence type="ECO:0000256" key="2">
    <source>
        <dbReference type="ARBA" id="ARBA00005540"/>
    </source>
</evidence>
<proteinExistence type="inferred from homology"/>
<evidence type="ECO:0000256" key="1">
    <source>
        <dbReference type="ARBA" id="ARBA00004651"/>
    </source>
</evidence>
<reference evidence="11" key="1">
    <citation type="journal article" date="2019" name="Int. J. Syst. Evol. Microbiol.">
        <title>The Global Catalogue of Microorganisms (GCM) 10K type strain sequencing project: providing services to taxonomists for standard genome sequencing and annotation.</title>
        <authorList>
            <consortium name="The Broad Institute Genomics Platform"/>
            <consortium name="The Broad Institute Genome Sequencing Center for Infectious Disease"/>
            <person name="Wu L."/>
            <person name="Ma J."/>
        </authorList>
    </citation>
    <scope>NUCLEOTIDE SEQUENCE [LARGE SCALE GENOMIC DNA]</scope>
    <source>
        <strain evidence="11">TISTR 2241</strain>
    </source>
</reference>
<dbReference type="PIRSF" id="PIRSF037778">
    <property type="entry name" value="UCP037778_transp_RibU"/>
    <property type="match status" value="1"/>
</dbReference>
<evidence type="ECO:0000256" key="3">
    <source>
        <dbReference type="ARBA" id="ARBA00022448"/>
    </source>
</evidence>
<organism evidence="10 11">
    <name type="scientific">Terrilactibacillus laevilacticus</name>
    <dbReference type="NCBI Taxonomy" id="1380157"/>
    <lineage>
        <taxon>Bacteria</taxon>
        <taxon>Bacillati</taxon>
        <taxon>Bacillota</taxon>
        <taxon>Bacilli</taxon>
        <taxon>Bacillales</taxon>
        <taxon>Bacillaceae</taxon>
        <taxon>Terrilactibacillus</taxon>
    </lineage>
</organism>
<dbReference type="Proteomes" id="UP001597458">
    <property type="component" value="Unassembled WGS sequence"/>
</dbReference>
<protein>
    <recommendedName>
        <fullName evidence="8">Riboflavin transporter</fullName>
    </recommendedName>
</protein>
<evidence type="ECO:0000256" key="7">
    <source>
        <dbReference type="ARBA" id="ARBA00023136"/>
    </source>
</evidence>
<comment type="function">
    <text evidence="8">Probably a riboflavin-binding protein that interacts with the energy-coupling factor (ECF) ABC-transporter complex.</text>
</comment>
<evidence type="ECO:0000256" key="5">
    <source>
        <dbReference type="ARBA" id="ARBA00022692"/>
    </source>
</evidence>
<keyword evidence="5 9" id="KW-0812">Transmembrane</keyword>
<sequence length="201" mass="22022">MKNTSLKKMIFIALLSTIGYLIMTIAFPLPLLPVFLTLDFSDIPALIGTVLFGPGSGIVIEAIKNLIHYIINGTPTVVPVGELANFVTGSILIVVFNLIFKKSRTTRSLTMGMLFGTILMTIIMTIANYYVIFPSYALFLGLSIDSAVAIAHSANHTIHNLFTLVILGVAPFNIIKGIILTIIMIPLYIRLKSYLKTYAIK</sequence>
<comment type="subcellular location">
    <subcellularLocation>
        <location evidence="1">Cell membrane</location>
        <topology evidence="1">Multi-pass membrane protein</topology>
    </subcellularLocation>
</comment>
<keyword evidence="11" id="KW-1185">Reference proteome</keyword>
<feature type="transmembrane region" description="Helical" evidence="9">
    <location>
        <begin position="83"/>
        <end position="100"/>
    </location>
</feature>
<evidence type="ECO:0000256" key="8">
    <source>
        <dbReference type="PIRNR" id="PIRNR037778"/>
    </source>
</evidence>
<gene>
    <name evidence="10" type="ORF">ACFSTF_07530</name>
</gene>
<feature type="transmembrane region" description="Helical" evidence="9">
    <location>
        <begin position="161"/>
        <end position="189"/>
    </location>
</feature>
<feature type="transmembrane region" description="Helical" evidence="9">
    <location>
        <begin position="112"/>
        <end position="130"/>
    </location>
</feature>
<dbReference type="PANTHER" id="PTHR38438">
    <property type="entry name" value="RIBOFLAVIN TRANSPORTER RIBU"/>
    <property type="match status" value="1"/>
</dbReference>
<evidence type="ECO:0000256" key="9">
    <source>
        <dbReference type="SAM" id="Phobius"/>
    </source>
</evidence>
<keyword evidence="4 8" id="KW-1003">Cell membrane</keyword>
<evidence type="ECO:0000256" key="4">
    <source>
        <dbReference type="ARBA" id="ARBA00022475"/>
    </source>
</evidence>
<feature type="transmembrane region" description="Helical" evidence="9">
    <location>
        <begin position="12"/>
        <end position="36"/>
    </location>
</feature>
<comment type="caution">
    <text evidence="10">The sequence shown here is derived from an EMBL/GenBank/DDBJ whole genome shotgun (WGS) entry which is preliminary data.</text>
</comment>
<dbReference type="Gene3D" id="1.10.1760.20">
    <property type="match status" value="1"/>
</dbReference>
<dbReference type="EMBL" id="JBHUMR010000008">
    <property type="protein sequence ID" value="MFD2617161.1"/>
    <property type="molecule type" value="Genomic_DNA"/>
</dbReference>